<dbReference type="AlphaFoldDB" id="A0A285UT16"/>
<evidence type="ECO:0000313" key="2">
    <source>
        <dbReference type="Proteomes" id="UP000219412"/>
    </source>
</evidence>
<dbReference type="EMBL" id="OBQF01000008">
    <property type="protein sequence ID" value="SOC45075.1"/>
    <property type="molecule type" value="Genomic_DNA"/>
</dbReference>
<accession>A0A285UT16</accession>
<evidence type="ECO:0000313" key="1">
    <source>
        <dbReference type="EMBL" id="SOC45075.1"/>
    </source>
</evidence>
<reference evidence="2" key="1">
    <citation type="submission" date="2017-08" db="EMBL/GenBank/DDBJ databases">
        <authorList>
            <person name="Varghese N."/>
            <person name="Submissions S."/>
        </authorList>
    </citation>
    <scope>NUCLEOTIDE SEQUENCE [LARGE SCALE GENOMIC DNA]</scope>
    <source>
        <strain evidence="2">DSM 23173</strain>
    </source>
</reference>
<proteinExistence type="predicted"/>
<name>A0A285UT16_9STAP</name>
<gene>
    <name evidence="1" type="ORF">SAMN05878391_2584</name>
</gene>
<keyword evidence="2" id="KW-1185">Reference proteome</keyword>
<sequence>MQLTKQKLKDIVETKTNKDFEKWKAEQLENHMLMLMKKDKEYRQWEDQFIESKVIDMIISDAEKTAGNSNKLGGNQ</sequence>
<dbReference type="OrthoDB" id="9851553at2"/>
<organism evidence="1 2">
    <name type="scientific">Salinicoccus kekensis</name>
    <dbReference type="NCBI Taxonomy" id="714307"/>
    <lineage>
        <taxon>Bacteria</taxon>
        <taxon>Bacillati</taxon>
        <taxon>Bacillota</taxon>
        <taxon>Bacilli</taxon>
        <taxon>Bacillales</taxon>
        <taxon>Staphylococcaceae</taxon>
        <taxon>Salinicoccus</taxon>
    </lineage>
</organism>
<dbReference type="RefSeq" id="WP_097042827.1">
    <property type="nucleotide sequence ID" value="NZ_OBQF01000008.1"/>
</dbReference>
<dbReference type="Proteomes" id="UP000219412">
    <property type="component" value="Unassembled WGS sequence"/>
</dbReference>
<protein>
    <submittedName>
        <fullName evidence="1">Uncharacterized protein</fullName>
    </submittedName>
</protein>